<comment type="caution">
    <text evidence="3">The sequence shown here is derived from an EMBL/GenBank/DDBJ whole genome shotgun (WGS) entry which is preliminary data.</text>
</comment>
<dbReference type="InterPro" id="IPR001087">
    <property type="entry name" value="GDSL"/>
</dbReference>
<dbReference type="InterPro" id="IPR051058">
    <property type="entry name" value="GDSL_Est/Lipase"/>
</dbReference>
<reference evidence="3" key="1">
    <citation type="submission" date="2021-08" db="EMBL/GenBank/DDBJ databases">
        <title>WGS assembly of Ceratopteris richardii.</title>
        <authorList>
            <person name="Marchant D.B."/>
            <person name="Chen G."/>
            <person name="Jenkins J."/>
            <person name="Shu S."/>
            <person name="Leebens-Mack J."/>
            <person name="Grimwood J."/>
            <person name="Schmutz J."/>
            <person name="Soltis P."/>
            <person name="Soltis D."/>
            <person name="Chen Z.-H."/>
        </authorList>
    </citation>
    <scope>NUCLEOTIDE SEQUENCE</scope>
    <source>
        <strain evidence="3">Whitten #5841</strain>
        <tissue evidence="3">Leaf</tissue>
    </source>
</reference>
<dbReference type="PROSITE" id="PS01098">
    <property type="entry name" value="LIPASE_GDSL_SER"/>
    <property type="match status" value="1"/>
</dbReference>
<comment type="similarity">
    <text evidence="1">Belongs to the 'GDSL' lipolytic enzyme family.</text>
</comment>
<keyword evidence="2" id="KW-0378">Hydrolase</keyword>
<dbReference type="EMBL" id="CM035437">
    <property type="protein sequence ID" value="KAH7287522.1"/>
    <property type="molecule type" value="Genomic_DNA"/>
</dbReference>
<dbReference type="InterPro" id="IPR036514">
    <property type="entry name" value="SGNH_hydro_sf"/>
</dbReference>
<accession>A0A8T2QTT4</accession>
<evidence type="ECO:0000313" key="4">
    <source>
        <dbReference type="Proteomes" id="UP000825935"/>
    </source>
</evidence>
<organism evidence="3 4">
    <name type="scientific">Ceratopteris richardii</name>
    <name type="common">Triangle waterfern</name>
    <dbReference type="NCBI Taxonomy" id="49495"/>
    <lineage>
        <taxon>Eukaryota</taxon>
        <taxon>Viridiplantae</taxon>
        <taxon>Streptophyta</taxon>
        <taxon>Embryophyta</taxon>
        <taxon>Tracheophyta</taxon>
        <taxon>Polypodiopsida</taxon>
        <taxon>Polypodiidae</taxon>
        <taxon>Polypodiales</taxon>
        <taxon>Pteridineae</taxon>
        <taxon>Pteridaceae</taxon>
        <taxon>Parkerioideae</taxon>
        <taxon>Ceratopteris</taxon>
    </lineage>
</organism>
<dbReference type="Proteomes" id="UP000825935">
    <property type="component" value="Chromosome 32"/>
</dbReference>
<dbReference type="InterPro" id="IPR035669">
    <property type="entry name" value="SGNH_plant_lipase-like"/>
</dbReference>
<keyword evidence="4" id="KW-1185">Reference proteome</keyword>
<dbReference type="OMA" id="FYIITAN"/>
<name>A0A8T2QTT4_CERRI</name>
<dbReference type="GO" id="GO:0016298">
    <property type="term" value="F:lipase activity"/>
    <property type="evidence" value="ECO:0007669"/>
    <property type="project" value="InterPro"/>
</dbReference>
<evidence type="ECO:0000256" key="2">
    <source>
        <dbReference type="ARBA" id="ARBA00022801"/>
    </source>
</evidence>
<proteinExistence type="inferred from homology"/>
<sequence>MDFLNILLLRLLRKSCTSSFSAAATVVLLAVACRFDGVEKVRAASGPLIPALFAFGDSLIDAGNNNNLRSLAKANHPPYGQDLPSHKPTGRFTDGYTALDYFALKVGLPSPPIHSDPSTTGVRLLQGVNFASGASGIMPYAGLNFGKVFSIDAQIQQFAQVKQQIVALIGANATERLLYRSIFYIVSGSNDWLNTYFFPGSPLPHLYTRTQYRDVLIDKLISQVKELYNLGVRNIALTGLPAFGCAPSQLRAYKSVNGTCIAWLNDLARDYNDHLRPRLLGLVDELPDSGFAFQNTYEALETVLRDPAAYGYTVVDTACCGIGKYGGFLNCFQGFPVCKDVQTHLFWDAYHSISRFNEQLVDMVWNNGPPYSYPYSGKDLINLLREKRL</sequence>
<dbReference type="CDD" id="cd01837">
    <property type="entry name" value="SGNH_plant_lipase_like"/>
    <property type="match status" value="1"/>
</dbReference>
<gene>
    <name evidence="3" type="ORF">KP509_32G059900</name>
</gene>
<dbReference type="PANTHER" id="PTHR45648:SF152">
    <property type="match status" value="1"/>
</dbReference>
<dbReference type="Pfam" id="PF00657">
    <property type="entry name" value="Lipase_GDSL"/>
    <property type="match status" value="1"/>
</dbReference>
<dbReference type="AlphaFoldDB" id="A0A8T2QTT4"/>
<dbReference type="GO" id="GO:0006629">
    <property type="term" value="P:lipid metabolic process"/>
    <property type="evidence" value="ECO:0007669"/>
    <property type="project" value="InterPro"/>
</dbReference>
<dbReference type="Gene3D" id="3.40.50.1110">
    <property type="entry name" value="SGNH hydrolase"/>
    <property type="match status" value="1"/>
</dbReference>
<dbReference type="OrthoDB" id="1600564at2759"/>
<protein>
    <submittedName>
        <fullName evidence="3">Uncharacterized protein</fullName>
    </submittedName>
</protein>
<evidence type="ECO:0000313" key="3">
    <source>
        <dbReference type="EMBL" id="KAH7287522.1"/>
    </source>
</evidence>
<dbReference type="PANTHER" id="PTHR45648">
    <property type="entry name" value="GDSL LIPASE/ACYLHYDROLASE FAMILY PROTEIN (AFU_ORTHOLOGUE AFUA_4G14700)"/>
    <property type="match status" value="1"/>
</dbReference>
<dbReference type="InterPro" id="IPR008265">
    <property type="entry name" value="Lipase_GDSL_AS"/>
</dbReference>
<evidence type="ECO:0000256" key="1">
    <source>
        <dbReference type="ARBA" id="ARBA00008668"/>
    </source>
</evidence>